<evidence type="ECO:0000313" key="2">
    <source>
        <dbReference type="EMBL" id="KFO23672.1"/>
    </source>
</evidence>
<sequence length="132" mass="14655">MSRNCMETCDKVSLTEEERATRTDLRDEAGEGVGAHLLPKGNRKLPKGTEHGKWYHRCNGGLQQSEEQLLLAIKLGVPDATTWDVQRDLIVLQLSPCVGSVNVSEELLQKRCKAVTPATHKRNRIATSGFVM</sequence>
<accession>A0A091CY69</accession>
<keyword evidence="3" id="KW-1185">Reference proteome</keyword>
<dbReference type="EMBL" id="KN123755">
    <property type="protein sequence ID" value="KFO23672.1"/>
    <property type="molecule type" value="Genomic_DNA"/>
</dbReference>
<dbReference type="Proteomes" id="UP000028990">
    <property type="component" value="Unassembled WGS sequence"/>
</dbReference>
<name>A0A091CY69_FUKDA</name>
<feature type="compositionally biased region" description="Basic and acidic residues" evidence="1">
    <location>
        <begin position="16"/>
        <end position="29"/>
    </location>
</feature>
<proteinExistence type="predicted"/>
<protein>
    <submittedName>
        <fullName evidence="2">Uncharacterized protein</fullName>
    </submittedName>
</protein>
<dbReference type="AlphaFoldDB" id="A0A091CY69"/>
<evidence type="ECO:0000313" key="3">
    <source>
        <dbReference type="Proteomes" id="UP000028990"/>
    </source>
</evidence>
<reference evidence="2 3" key="1">
    <citation type="submission" date="2013-11" db="EMBL/GenBank/DDBJ databases">
        <title>The Damaraland mole rat (Fukomys damarensis) genome and evolution of African mole rats.</title>
        <authorList>
            <person name="Gladyshev V.N."/>
            <person name="Fang X."/>
        </authorList>
    </citation>
    <scope>NUCLEOTIDE SEQUENCE [LARGE SCALE GENOMIC DNA]</scope>
    <source>
        <tissue evidence="2">Liver</tissue>
    </source>
</reference>
<gene>
    <name evidence="2" type="ORF">H920_14876</name>
</gene>
<evidence type="ECO:0000256" key="1">
    <source>
        <dbReference type="SAM" id="MobiDB-lite"/>
    </source>
</evidence>
<organism evidence="2 3">
    <name type="scientific">Fukomys damarensis</name>
    <name type="common">Damaraland mole rat</name>
    <name type="synonym">Cryptomys damarensis</name>
    <dbReference type="NCBI Taxonomy" id="885580"/>
    <lineage>
        <taxon>Eukaryota</taxon>
        <taxon>Metazoa</taxon>
        <taxon>Chordata</taxon>
        <taxon>Craniata</taxon>
        <taxon>Vertebrata</taxon>
        <taxon>Euteleostomi</taxon>
        <taxon>Mammalia</taxon>
        <taxon>Eutheria</taxon>
        <taxon>Euarchontoglires</taxon>
        <taxon>Glires</taxon>
        <taxon>Rodentia</taxon>
        <taxon>Hystricomorpha</taxon>
        <taxon>Bathyergidae</taxon>
        <taxon>Fukomys</taxon>
    </lineage>
</organism>
<feature type="region of interest" description="Disordered" evidence="1">
    <location>
        <begin position="16"/>
        <end position="46"/>
    </location>
</feature>